<accession>A0AAW7PQG4</accession>
<protein>
    <recommendedName>
        <fullName evidence="3">HNH nuclease domain-containing protein</fullName>
    </recommendedName>
</protein>
<comment type="caution">
    <text evidence="1">The sequence shown here is derived from an EMBL/GenBank/DDBJ whole genome shotgun (WGS) entry which is preliminary data.</text>
</comment>
<reference evidence="1" key="1">
    <citation type="submission" date="2022-12" db="EMBL/GenBank/DDBJ databases">
        <authorList>
            <person name="Uljanovas D."/>
        </authorList>
    </citation>
    <scope>NUCLEOTIDE SEQUENCE</scope>
    <source>
        <strain evidence="1">RCM39</strain>
    </source>
</reference>
<gene>
    <name evidence="1" type="ORF">O8C91_05235</name>
</gene>
<dbReference type="EMBL" id="JAPZDC010000003">
    <property type="protein sequence ID" value="MDN5063597.1"/>
    <property type="molecule type" value="Genomic_DNA"/>
</dbReference>
<dbReference type="Proteomes" id="UP001171529">
    <property type="component" value="Unassembled WGS sequence"/>
</dbReference>
<name>A0AAW7PQG4_9BACT</name>
<organism evidence="1 2">
    <name type="scientific">Aliarcobacter butzleri</name>
    <dbReference type="NCBI Taxonomy" id="28197"/>
    <lineage>
        <taxon>Bacteria</taxon>
        <taxon>Pseudomonadati</taxon>
        <taxon>Campylobacterota</taxon>
        <taxon>Epsilonproteobacteria</taxon>
        <taxon>Campylobacterales</taxon>
        <taxon>Arcobacteraceae</taxon>
        <taxon>Aliarcobacter</taxon>
    </lineage>
</organism>
<evidence type="ECO:0000313" key="2">
    <source>
        <dbReference type="Proteomes" id="UP001171529"/>
    </source>
</evidence>
<dbReference type="Gene3D" id="1.10.30.50">
    <property type="match status" value="1"/>
</dbReference>
<dbReference type="AlphaFoldDB" id="A0AAW7PQG4"/>
<sequence length="337" mass="40336">MTKLDYSNHLKKKDFDIEKEYKKIFASSFKLIKDGRTREEFINNKIDIFDDSKDKSLQEIFTKFKEKKIDEFDVIFQNKDLENILTLNQDEIINILEKNKNKSSLKKLKYVFDYDKFQSEITKFFTDNFDFRTCFYCNKDFITNFNEKKEVSTFQLDHFYDKGTYPYLALSFYNLIPSCPTCNSSKIKGTKNTFEHDSKVGKFKIEKCLKPNDEKFDFHQKVKFKLFLDDSCKNLHIKSKDDIDITLKENYSDMYDKYIEIFKLNERYKAHKDIVFDMIQKAELYPESRLKELENLTGIPFQQIKKDIFNLIDESEDLSKQPFSKLIVDMSKELGII</sequence>
<dbReference type="RefSeq" id="WP_152059266.1">
    <property type="nucleotide sequence ID" value="NZ_CABVSS010000038.1"/>
</dbReference>
<evidence type="ECO:0000313" key="1">
    <source>
        <dbReference type="EMBL" id="MDN5063597.1"/>
    </source>
</evidence>
<reference evidence="1" key="2">
    <citation type="journal article" date="2023" name="Microorganisms">
        <title>Genomic Characterization of Arcobacter butzleri Strains Isolated from Various Sources in Lithuania.</title>
        <authorList>
            <person name="Uljanovas D."/>
            <person name="Golz G."/>
            <person name="Fleischmann S."/>
            <person name="Kudirkiene E."/>
            <person name="Kasetiene N."/>
            <person name="Grineviciene A."/>
            <person name="Tamuleviciene E."/>
            <person name="Aksomaitiene J."/>
            <person name="Alter T."/>
            <person name="Malakauskas M."/>
        </authorList>
    </citation>
    <scope>NUCLEOTIDE SEQUENCE</scope>
    <source>
        <strain evidence="1">RCM39</strain>
    </source>
</reference>
<evidence type="ECO:0008006" key="3">
    <source>
        <dbReference type="Google" id="ProtNLM"/>
    </source>
</evidence>
<proteinExistence type="predicted"/>